<accession>A0A844Y6Y1</accession>
<dbReference type="InterPro" id="IPR051680">
    <property type="entry name" value="ATP-dep_Glu-Cys_Ligase-2"/>
</dbReference>
<dbReference type="EMBL" id="WTYD01000001">
    <property type="protein sequence ID" value="MXO52798.1"/>
    <property type="molecule type" value="Genomic_DNA"/>
</dbReference>
<comment type="caution">
    <text evidence="2">The sequence shown here is derived from an EMBL/GenBank/DDBJ whole genome shotgun (WGS) entry which is preliminary data.</text>
</comment>
<dbReference type="AlphaFoldDB" id="A0A844Y6Y1"/>
<keyword evidence="3" id="KW-1185">Reference proteome</keyword>
<dbReference type="PANTHER" id="PTHR34595:SF7">
    <property type="entry name" value="SLL1039 PROTEIN"/>
    <property type="match status" value="1"/>
</dbReference>
<gene>
    <name evidence="2" type="ORF">GRI47_02100</name>
</gene>
<protein>
    <recommendedName>
        <fullName evidence="1">DUF403 domain-containing protein</fullName>
    </recommendedName>
</protein>
<evidence type="ECO:0000259" key="1">
    <source>
        <dbReference type="Pfam" id="PF04168"/>
    </source>
</evidence>
<evidence type="ECO:0000313" key="2">
    <source>
        <dbReference type="EMBL" id="MXO52798.1"/>
    </source>
</evidence>
<dbReference type="Proteomes" id="UP000430272">
    <property type="component" value="Unassembled WGS sequence"/>
</dbReference>
<proteinExistence type="predicted"/>
<dbReference type="InterPro" id="IPR007296">
    <property type="entry name" value="DUF403"/>
</dbReference>
<sequence length="314" mass="35308">MLARTANSLFWMFRYLERAENTARLLDTGLRMALTRDVVSAEEEWRSVILTAGQRSGYEAKNASYTGMQAWNYVLRDKDNPSSVLAMLGNVRSNARQSRNVITGEVWEAVNDSWLHISEMLERPVGEQRVGEVVAAVRRAGTLTHGAVIGTMLRDQSFHFARAGTFIERADSIARILDMKYYLLLPSLSYVGSSLDTGQWDTVLRAVSGDRSYRWLNAGQIDARGIVEFLVLDERFPRSLSYCHTALRENLAALARMRGSEGQSNMLMRSADISLSERTIDSIFDQGLHEFLRQFMASNAAIGAAIAEDYRFLS</sequence>
<dbReference type="RefSeq" id="WP_160659732.1">
    <property type="nucleotide sequence ID" value="NZ_BAABDV010000001.1"/>
</dbReference>
<name>A0A844Y6Y1_9SPHN</name>
<evidence type="ECO:0000313" key="3">
    <source>
        <dbReference type="Proteomes" id="UP000430272"/>
    </source>
</evidence>
<organism evidence="2 3">
    <name type="scientific">Qipengyuania pelagi</name>
    <dbReference type="NCBI Taxonomy" id="994320"/>
    <lineage>
        <taxon>Bacteria</taxon>
        <taxon>Pseudomonadati</taxon>
        <taxon>Pseudomonadota</taxon>
        <taxon>Alphaproteobacteria</taxon>
        <taxon>Sphingomonadales</taxon>
        <taxon>Erythrobacteraceae</taxon>
        <taxon>Qipengyuania</taxon>
    </lineage>
</organism>
<dbReference type="Pfam" id="PF04168">
    <property type="entry name" value="Alpha-E"/>
    <property type="match status" value="1"/>
</dbReference>
<reference evidence="2 3" key="1">
    <citation type="submission" date="2019-12" db="EMBL/GenBank/DDBJ databases">
        <title>Genomic-based taxomic classification of the family Erythrobacteraceae.</title>
        <authorList>
            <person name="Xu L."/>
        </authorList>
    </citation>
    <scope>NUCLEOTIDE SEQUENCE [LARGE SCALE GENOMIC DNA]</scope>
    <source>
        <strain evidence="2 3">JCM 17468</strain>
    </source>
</reference>
<dbReference type="PANTHER" id="PTHR34595">
    <property type="entry name" value="BLR5612 PROTEIN"/>
    <property type="match status" value="1"/>
</dbReference>
<dbReference type="OrthoDB" id="9803532at2"/>
<feature type="domain" description="DUF403" evidence="1">
    <location>
        <begin position="1"/>
        <end position="310"/>
    </location>
</feature>